<accession>A0A8S5QJ77</accession>
<reference evidence="1" key="1">
    <citation type="journal article" date="2021" name="Proc. Natl. Acad. Sci. U.S.A.">
        <title>A Catalog of Tens of Thousands of Viruses from Human Metagenomes Reveals Hidden Associations with Chronic Diseases.</title>
        <authorList>
            <person name="Tisza M.J."/>
            <person name="Buck C.B."/>
        </authorList>
    </citation>
    <scope>NUCLEOTIDE SEQUENCE</scope>
    <source>
        <strain evidence="1">CtmdT21</strain>
    </source>
</reference>
<protein>
    <submittedName>
        <fullName evidence="1">Major capsid protein</fullName>
    </submittedName>
</protein>
<proteinExistence type="predicted"/>
<dbReference type="EMBL" id="BK015673">
    <property type="protein sequence ID" value="DAE19311.1"/>
    <property type="molecule type" value="Genomic_DNA"/>
</dbReference>
<sequence>MSINSIENAIRYSDELDNMFKMKSATGFFADNALATKFVGAKTVIIPDVDFQGLADYDRDTGFSRGAITVSNASYTMKMDRARSLQIDREDMDETGIANLAGKILGEYVRTKVVPECDAYVLSKLAGLAMSRSNTIDGDITKPYETLCNLINKVQEKAGFDEELVAFVNGGVYAALQNSNEISRMITVSDFKQGDVTLRVKSINGVALIPVVSERMKTAYTFNNTTAGGFTPLANSREIYMLVCPKSAAHLVKKTEQMRIFTPEQNIDADAYKFDYRIYYDVFVKKSGLDAVWASVSPEITVSQAPASVSKTAGSISGSLSVKATASSGTLTYQWYKCDDENKTNAVKIANATAANFTIPTDLTAGKYYYFVKITVDGIASVETAVATVTVA</sequence>
<organism evidence="1">
    <name type="scientific">Siphoviridae sp. ctmdT21</name>
    <dbReference type="NCBI Taxonomy" id="2825653"/>
    <lineage>
        <taxon>Viruses</taxon>
        <taxon>Duplodnaviria</taxon>
        <taxon>Heunggongvirae</taxon>
        <taxon>Uroviricota</taxon>
        <taxon>Caudoviricetes</taxon>
    </lineage>
</organism>
<evidence type="ECO:0000313" key="1">
    <source>
        <dbReference type="EMBL" id="DAE19311.1"/>
    </source>
</evidence>
<dbReference type="Gene3D" id="2.60.40.2700">
    <property type="match status" value="1"/>
</dbReference>
<name>A0A8S5QJ77_9CAUD</name>